<proteinExistence type="predicted"/>
<feature type="compositionally biased region" description="Basic and acidic residues" evidence="1">
    <location>
        <begin position="83"/>
        <end position="95"/>
    </location>
</feature>
<name>A0A8I6RA98_CIMLE</name>
<evidence type="ECO:0000313" key="3">
    <source>
        <dbReference type="Proteomes" id="UP000494040"/>
    </source>
</evidence>
<dbReference type="KEGG" id="clec:106662388"/>
<feature type="compositionally biased region" description="Acidic residues" evidence="1">
    <location>
        <begin position="96"/>
        <end position="109"/>
    </location>
</feature>
<protein>
    <submittedName>
        <fullName evidence="2">Uncharacterized protein</fullName>
    </submittedName>
</protein>
<evidence type="ECO:0000313" key="2">
    <source>
        <dbReference type="EnsemblMetazoa" id="XP_014241940.1"/>
    </source>
</evidence>
<reference evidence="2" key="1">
    <citation type="submission" date="2022-01" db="UniProtKB">
        <authorList>
            <consortium name="EnsemblMetazoa"/>
        </authorList>
    </citation>
    <scope>IDENTIFICATION</scope>
</reference>
<dbReference type="RefSeq" id="XP_014241940.1">
    <property type="nucleotide sequence ID" value="XM_014386454.1"/>
</dbReference>
<keyword evidence="3" id="KW-1185">Reference proteome</keyword>
<evidence type="ECO:0000256" key="1">
    <source>
        <dbReference type="SAM" id="MobiDB-lite"/>
    </source>
</evidence>
<dbReference type="AlphaFoldDB" id="A0A8I6RA98"/>
<feature type="region of interest" description="Disordered" evidence="1">
    <location>
        <begin position="83"/>
        <end position="109"/>
    </location>
</feature>
<organism evidence="2 3">
    <name type="scientific">Cimex lectularius</name>
    <name type="common">Bed bug</name>
    <name type="synonym">Acanthia lectularia</name>
    <dbReference type="NCBI Taxonomy" id="79782"/>
    <lineage>
        <taxon>Eukaryota</taxon>
        <taxon>Metazoa</taxon>
        <taxon>Ecdysozoa</taxon>
        <taxon>Arthropoda</taxon>
        <taxon>Hexapoda</taxon>
        <taxon>Insecta</taxon>
        <taxon>Pterygota</taxon>
        <taxon>Neoptera</taxon>
        <taxon>Paraneoptera</taxon>
        <taxon>Hemiptera</taxon>
        <taxon>Heteroptera</taxon>
        <taxon>Panheteroptera</taxon>
        <taxon>Cimicomorpha</taxon>
        <taxon>Cimicidae</taxon>
        <taxon>Cimex</taxon>
    </lineage>
</organism>
<dbReference type="Proteomes" id="UP000494040">
    <property type="component" value="Unassembled WGS sequence"/>
</dbReference>
<dbReference type="EnsemblMetazoa" id="XM_014386454.1">
    <property type="protein sequence ID" value="XP_014241940.1"/>
    <property type="gene ID" value="LOC106662388"/>
</dbReference>
<accession>A0A8I6RA98</accession>
<dbReference type="GeneID" id="106662388"/>
<sequence>MRRKIIIKACHPTKTEKNSRPMIIGEKCRCKNCPVHAKRIPKKISFRIVRDTIVPEPPTHPYKDWVPDACCCKGTGGCYGKKPEAETKEKAKHETDDDSSDFESDSSEDDDGLFPFNVISKTEYNNWIASLNSANGVLCQWPKYCQASCFDHPQSLRGIKPLDHSYKPPMAVLDQDPLVKKKVKRECRPC</sequence>